<keyword evidence="8" id="KW-0238">DNA-binding</keyword>
<keyword evidence="2 14" id="KW-0547">Nucleotide-binding</keyword>
<dbReference type="GO" id="GO:0003677">
    <property type="term" value="F:DNA binding"/>
    <property type="evidence" value="ECO:0007669"/>
    <property type="project" value="UniProtKB-KW"/>
</dbReference>
<evidence type="ECO:0000256" key="2">
    <source>
        <dbReference type="ARBA" id="ARBA00022741"/>
    </source>
</evidence>
<evidence type="ECO:0000256" key="4">
    <source>
        <dbReference type="ARBA" id="ARBA00022801"/>
    </source>
</evidence>
<dbReference type="EMBL" id="CP095006">
    <property type="protein sequence ID" value="UOO96697.1"/>
    <property type="molecule type" value="Genomic_DNA"/>
</dbReference>
<proteinExistence type="predicted"/>
<evidence type="ECO:0000259" key="15">
    <source>
        <dbReference type="PROSITE" id="PS51198"/>
    </source>
</evidence>
<keyword evidence="5 14" id="KW-0347">Helicase</keyword>
<evidence type="ECO:0000256" key="3">
    <source>
        <dbReference type="ARBA" id="ARBA00022763"/>
    </source>
</evidence>
<dbReference type="Proteomes" id="UP000830542">
    <property type="component" value="Plasmid unnamed1"/>
</dbReference>
<dbReference type="InterPro" id="IPR011335">
    <property type="entry name" value="Restrct_endonuc-II-like"/>
</dbReference>
<dbReference type="Pfam" id="PF00580">
    <property type="entry name" value="UvrD-helicase"/>
    <property type="match status" value="1"/>
</dbReference>
<accession>A0AAV3SGN4</accession>
<dbReference type="InterPro" id="IPR014017">
    <property type="entry name" value="DNA_helicase_UvrD-like_C"/>
</dbReference>
<dbReference type="InterPro" id="IPR038726">
    <property type="entry name" value="PDDEXK_AddAB-type"/>
</dbReference>
<comment type="catalytic activity">
    <reaction evidence="11">
        <text>Couples ATP hydrolysis with the unwinding of duplex DNA by translocating in the 3'-5' direction.</text>
        <dbReference type="EC" id="5.6.2.4"/>
    </reaction>
</comment>
<dbReference type="RefSeq" id="WP_244705661.1">
    <property type="nucleotide sequence ID" value="NZ_BAAADN010000023.1"/>
</dbReference>
<dbReference type="SUPFAM" id="SSF52980">
    <property type="entry name" value="Restriction endonuclease-like"/>
    <property type="match status" value="1"/>
</dbReference>
<dbReference type="InterPro" id="IPR014016">
    <property type="entry name" value="UvrD-like_ATP-bd"/>
</dbReference>
<sequence length="967" mass="109324">MTDTAITPNDQQQELIDATEGTYLVDAGAGTGKTFTVTRRYANILDQDDVEPEDLLLLTFTNNAAEEMKDRIVAHCDYSMAALRDAPISTFHSLAHDILLRYGFEAPQILGIDDRITSSTQLLENEVIENERFREFVGRFVRDHPEYEDYFRILSDESSLLNLIKQLAAKGIFPTREGWFRHGERYLDGDFEEFKVYFTEANTANEGANGPTQSDLRDNLGRYGRNKCYLPEAPGKTELRGGRGTKQIDAEWANRAFEEDRSELKQFIHDLYFEYIEFALGRNYLNFSFLLLFAFALLCEDHALREELAFEYTMIDEFQDTSEIQFKLALLLAGTDNICVVGDWKQSIYSFQYASVDNIRRFEERLQTYKGELNNDIERVGYPVENVTEIELTQNYRSTQEILDFSECSLTLPATNNEDFDADDVRESIVSLDADSNNEHSQIKATTGDDEYETLLDRVQEIVDNPEYAVADTDADDGLRPPTYEDIAILTRTRQFGRELQQRADEYGFPVAYEGGVELFSTDQALLLLAWLRILENDADRGWAVVLERAGYTLDEADQILDTEAYPSNMVAFRDELADVETVGGIARRVFDRYGFEDAYADTLVTTLEGVFSSTHINRGEVIQFIERSLDAGSTHEVDDSPGTDSITVQTIHAAKGLEHPIVILANVNQHNFPPSGGGGDAIRYDDTEGLRQTKRYSTVHDLPHVYHSWRHDIRSACLSREYDEERRLMYVAMTRAKDHLLFSAGSSPSALFENLPLESEESVPDVQPADGGGTVQSHLQISIPNREGPVAQSPHTLIDDSVFEDVSDGKGSEFGRRVHEFAERYAEGETVELENSEAYDDKYHVKKFLDSLDGEFRVEEPAYLPLTVDGEEVSISGIIDLLSVTPDNVAIIDYKTDRGQHAKPEYRKQVSVYYLVLSQCFPDREISASIFYTEDGSRVSIDPLTKEELVALVRAEMATSSTIPAG</sequence>
<dbReference type="PANTHER" id="PTHR11070">
    <property type="entry name" value="UVRD / RECB / PCRA DNA HELICASE FAMILY MEMBER"/>
    <property type="match status" value="1"/>
</dbReference>
<keyword evidence="9" id="KW-0234">DNA repair</keyword>
<dbReference type="GO" id="GO:0004527">
    <property type="term" value="F:exonuclease activity"/>
    <property type="evidence" value="ECO:0007669"/>
    <property type="project" value="UniProtKB-KW"/>
</dbReference>
<evidence type="ECO:0000256" key="13">
    <source>
        <dbReference type="ARBA" id="ARBA00048988"/>
    </source>
</evidence>
<keyword evidence="3" id="KW-0227">DNA damage</keyword>
<dbReference type="EMBL" id="BAAADN010000023">
    <property type="protein sequence ID" value="GAA0459663.1"/>
    <property type="molecule type" value="Genomic_DNA"/>
</dbReference>
<dbReference type="PROSITE" id="PS51217">
    <property type="entry name" value="UVRD_HELICASE_CTER"/>
    <property type="match status" value="1"/>
</dbReference>
<name>A0AAV3SGN4_HALDO</name>
<evidence type="ECO:0000256" key="10">
    <source>
        <dbReference type="ARBA" id="ARBA00023235"/>
    </source>
</evidence>
<dbReference type="Pfam" id="PF13361">
    <property type="entry name" value="UvrD_C"/>
    <property type="match status" value="2"/>
</dbReference>
<evidence type="ECO:0000256" key="9">
    <source>
        <dbReference type="ARBA" id="ARBA00023204"/>
    </source>
</evidence>
<keyword evidence="6" id="KW-0269">Exonuclease</keyword>
<evidence type="ECO:0000256" key="5">
    <source>
        <dbReference type="ARBA" id="ARBA00022806"/>
    </source>
</evidence>
<keyword evidence="10" id="KW-0413">Isomerase</keyword>
<dbReference type="AlphaFoldDB" id="A0AAV3SGN4"/>
<evidence type="ECO:0000256" key="12">
    <source>
        <dbReference type="ARBA" id="ARBA00034808"/>
    </source>
</evidence>
<dbReference type="InterPro" id="IPR000212">
    <property type="entry name" value="DNA_helicase_UvrD/REP"/>
</dbReference>
<evidence type="ECO:0000313" key="20">
    <source>
        <dbReference type="Proteomes" id="UP001500962"/>
    </source>
</evidence>
<dbReference type="PANTHER" id="PTHR11070:SF2">
    <property type="entry name" value="ATP-DEPENDENT DNA HELICASE SRS2"/>
    <property type="match status" value="1"/>
</dbReference>
<dbReference type="CDD" id="cd17932">
    <property type="entry name" value="DEXQc_UvrD"/>
    <property type="match status" value="1"/>
</dbReference>
<dbReference type="PROSITE" id="PS51198">
    <property type="entry name" value="UVRD_HELICASE_ATP_BIND"/>
    <property type="match status" value="1"/>
</dbReference>
<evidence type="ECO:0000313" key="17">
    <source>
        <dbReference type="EMBL" id="GAA0459663.1"/>
    </source>
</evidence>
<comment type="catalytic activity">
    <reaction evidence="13">
        <text>ATP + H2O = ADP + phosphate + H(+)</text>
        <dbReference type="Rhea" id="RHEA:13065"/>
        <dbReference type="ChEBI" id="CHEBI:15377"/>
        <dbReference type="ChEBI" id="CHEBI:15378"/>
        <dbReference type="ChEBI" id="CHEBI:30616"/>
        <dbReference type="ChEBI" id="CHEBI:43474"/>
        <dbReference type="ChEBI" id="CHEBI:456216"/>
        <dbReference type="EC" id="5.6.2.4"/>
    </reaction>
</comment>
<keyword evidence="19" id="KW-1185">Reference proteome</keyword>
<dbReference type="Proteomes" id="UP001500962">
    <property type="component" value="Unassembled WGS sequence"/>
</dbReference>
<dbReference type="InterPro" id="IPR011604">
    <property type="entry name" value="PDDEXK-like_dom_sf"/>
</dbReference>
<evidence type="ECO:0000256" key="11">
    <source>
        <dbReference type="ARBA" id="ARBA00034617"/>
    </source>
</evidence>
<keyword evidence="18" id="KW-0614">Plasmid</keyword>
<dbReference type="Gene3D" id="3.40.50.300">
    <property type="entry name" value="P-loop containing nucleotide triphosphate hydrolases"/>
    <property type="match status" value="4"/>
</dbReference>
<dbReference type="SUPFAM" id="SSF52540">
    <property type="entry name" value="P-loop containing nucleoside triphosphate hydrolases"/>
    <property type="match status" value="1"/>
</dbReference>
<dbReference type="Pfam" id="PF12705">
    <property type="entry name" value="PDDEXK_1"/>
    <property type="match status" value="1"/>
</dbReference>
<keyword evidence="7 14" id="KW-0067">ATP-binding</keyword>
<organism evidence="17 20">
    <name type="scientific">Halococcus dombrowskii</name>
    <dbReference type="NCBI Taxonomy" id="179637"/>
    <lineage>
        <taxon>Archaea</taxon>
        <taxon>Methanobacteriati</taxon>
        <taxon>Methanobacteriota</taxon>
        <taxon>Stenosarchaea group</taxon>
        <taxon>Halobacteria</taxon>
        <taxon>Halobacteriales</taxon>
        <taxon>Halococcaceae</taxon>
        <taxon>Halococcus</taxon>
    </lineage>
</organism>
<reference evidence="17" key="1">
    <citation type="journal article" date="2014" name="Int. J. Syst. Evol. Microbiol.">
        <title>Complete genome sequence of Corynebacterium casei LMG S-19264T (=DSM 44701T), isolated from a smear-ripened cheese.</title>
        <authorList>
            <consortium name="US DOE Joint Genome Institute (JGI-PGF)"/>
            <person name="Walter F."/>
            <person name="Albersmeier A."/>
            <person name="Kalinowski J."/>
            <person name="Ruckert C."/>
        </authorList>
    </citation>
    <scope>NUCLEOTIDE SEQUENCE</scope>
    <source>
        <strain evidence="17">JCM 12289</strain>
    </source>
</reference>
<protein>
    <recommendedName>
        <fullName evidence="12">DNA 3'-5' helicase</fullName>
        <ecNumber evidence="12">5.6.2.4</ecNumber>
    </recommendedName>
</protein>
<evidence type="ECO:0000256" key="14">
    <source>
        <dbReference type="PROSITE-ProRule" id="PRU00560"/>
    </source>
</evidence>
<evidence type="ECO:0000256" key="1">
    <source>
        <dbReference type="ARBA" id="ARBA00022722"/>
    </source>
</evidence>
<dbReference type="GO" id="GO:0000725">
    <property type="term" value="P:recombinational repair"/>
    <property type="evidence" value="ECO:0007669"/>
    <property type="project" value="TreeGrafter"/>
</dbReference>
<evidence type="ECO:0000259" key="16">
    <source>
        <dbReference type="PROSITE" id="PS51217"/>
    </source>
</evidence>
<dbReference type="GeneID" id="71763398"/>
<evidence type="ECO:0000256" key="8">
    <source>
        <dbReference type="ARBA" id="ARBA00023125"/>
    </source>
</evidence>
<feature type="domain" description="UvrD-like helicase C-terminal" evidence="16">
    <location>
        <begin position="409"/>
        <end position="657"/>
    </location>
</feature>
<gene>
    <name evidence="17" type="ORF">GCM10008985_15070</name>
    <name evidence="18" type="ORF">MUK72_16080</name>
</gene>
<feature type="binding site" evidence="14">
    <location>
        <begin position="27"/>
        <end position="34"/>
    </location>
    <ligand>
        <name>ATP</name>
        <dbReference type="ChEBI" id="CHEBI:30616"/>
    </ligand>
</feature>
<reference evidence="18" key="2">
    <citation type="submission" date="2022-04" db="EMBL/GenBank/DDBJ databases">
        <title>Sequencing and genomic assembly of Halococcus dombrowskii.</title>
        <authorList>
            <person name="Lim S.W."/>
            <person name="MacLea K.S."/>
        </authorList>
    </citation>
    <scope>NUCLEOTIDE SEQUENCE</scope>
    <source>
        <strain evidence="18">H4</strain>
        <plasmid evidence="18">unnamed1</plasmid>
    </source>
</reference>
<evidence type="ECO:0000313" key="19">
    <source>
        <dbReference type="Proteomes" id="UP000830542"/>
    </source>
</evidence>
<evidence type="ECO:0000256" key="6">
    <source>
        <dbReference type="ARBA" id="ARBA00022839"/>
    </source>
</evidence>
<evidence type="ECO:0000256" key="7">
    <source>
        <dbReference type="ARBA" id="ARBA00022840"/>
    </source>
</evidence>
<dbReference type="KEGG" id="hdo:MUK72_16080"/>
<dbReference type="Gene3D" id="3.90.320.10">
    <property type="match status" value="1"/>
</dbReference>
<reference evidence="17" key="3">
    <citation type="submission" date="2023-12" db="EMBL/GenBank/DDBJ databases">
        <authorList>
            <person name="Sun Q."/>
            <person name="Inoue M."/>
        </authorList>
    </citation>
    <scope>NUCLEOTIDE SEQUENCE</scope>
    <source>
        <strain evidence="17">JCM 12289</strain>
    </source>
</reference>
<geneLocation type="plasmid" evidence="18 19">
    <name>unnamed1</name>
</geneLocation>
<feature type="domain" description="UvrD-like helicase ATP-binding" evidence="15">
    <location>
        <begin position="6"/>
        <end position="399"/>
    </location>
</feature>
<dbReference type="InterPro" id="IPR027417">
    <property type="entry name" value="P-loop_NTPase"/>
</dbReference>
<keyword evidence="1" id="KW-0540">Nuclease</keyword>
<dbReference type="EC" id="5.6.2.4" evidence="12"/>
<dbReference type="GO" id="GO:0043138">
    <property type="term" value="F:3'-5' DNA helicase activity"/>
    <property type="evidence" value="ECO:0007669"/>
    <property type="project" value="UniProtKB-EC"/>
</dbReference>
<dbReference type="GO" id="GO:0005524">
    <property type="term" value="F:ATP binding"/>
    <property type="evidence" value="ECO:0007669"/>
    <property type="project" value="UniProtKB-UniRule"/>
</dbReference>
<keyword evidence="4 14" id="KW-0378">Hydrolase</keyword>
<evidence type="ECO:0000313" key="18">
    <source>
        <dbReference type="EMBL" id="UOO96697.1"/>
    </source>
</evidence>